<name>A0A381W4Q0_9ZZZZ</name>
<dbReference type="PANTHER" id="PTHR43737">
    <property type="entry name" value="BLL7424 PROTEIN"/>
    <property type="match status" value="1"/>
</dbReference>
<evidence type="ECO:0000313" key="1">
    <source>
        <dbReference type="EMBL" id="SVA47301.1"/>
    </source>
</evidence>
<protein>
    <recommendedName>
        <fullName evidence="2">DUF1501 domain-containing protein</fullName>
    </recommendedName>
</protein>
<dbReference type="Pfam" id="PF07394">
    <property type="entry name" value="DUF1501"/>
    <property type="match status" value="1"/>
</dbReference>
<organism evidence="1">
    <name type="scientific">marine metagenome</name>
    <dbReference type="NCBI Taxonomy" id="408172"/>
    <lineage>
        <taxon>unclassified sequences</taxon>
        <taxon>metagenomes</taxon>
        <taxon>ecological metagenomes</taxon>
    </lineage>
</organism>
<dbReference type="EMBL" id="UINC01010652">
    <property type="protein sequence ID" value="SVA47301.1"/>
    <property type="molecule type" value="Genomic_DNA"/>
</dbReference>
<dbReference type="PANTHER" id="PTHR43737:SF1">
    <property type="entry name" value="DUF1501 DOMAIN-CONTAINING PROTEIN"/>
    <property type="match status" value="1"/>
</dbReference>
<proteinExistence type="predicted"/>
<dbReference type="AlphaFoldDB" id="A0A381W4Q0"/>
<dbReference type="InterPro" id="IPR010869">
    <property type="entry name" value="DUF1501"/>
</dbReference>
<gene>
    <name evidence="1" type="ORF">METZ01_LOCUS100155</name>
</gene>
<reference evidence="1" key="1">
    <citation type="submission" date="2018-05" db="EMBL/GenBank/DDBJ databases">
        <authorList>
            <person name="Lanie J.A."/>
            <person name="Ng W.-L."/>
            <person name="Kazmierczak K.M."/>
            <person name="Andrzejewski T.M."/>
            <person name="Davidsen T.M."/>
            <person name="Wayne K.J."/>
            <person name="Tettelin H."/>
            <person name="Glass J.I."/>
            <person name="Rusch D."/>
            <person name="Podicherti R."/>
            <person name="Tsui H.-C.T."/>
            <person name="Winkler M.E."/>
        </authorList>
    </citation>
    <scope>NUCLEOTIDE SEQUENCE</scope>
</reference>
<sequence length="423" mass="45183">MALGLPPDFLLQPLLAGTQGLDRKKTLICIFQRGAVDGLSMVVPFGERGYYDSRRTIAIQAPGSGDGSAFDLDGFFGLHPALTPLEELYRRSEMAIVHAVGSPHPTRSHFDAQDFMETGTPGVKSTREGWLNRVLQDTECAECEGRTLQNAAAHAADHAAGQVSMATVPSLRGVSMTSALPRVMQGNHPALAIPNLSEFGVHRDDEVGSAFRRLYRTERGDAVSAAAEEAFEAVRALEAIDPGSYEPTGGAQYPNGDFGRSLREIAQLVKADVGVEIAFADLGGWDTHVRQGGAQGQLAGRLGQLGEGIRALYDDLGDHMEDVVILTMSEFGRTVAENGSGGTDHGHANCMLALGGSVKGGRILGDWPGLERELLYQGRDLAVTTDFRDVFSEVVSGHLGAAHLDRIFPGYDGDPARYRGILG</sequence>
<accession>A0A381W4Q0</accession>
<evidence type="ECO:0008006" key="2">
    <source>
        <dbReference type="Google" id="ProtNLM"/>
    </source>
</evidence>